<accession>A0AAD2CRT8</accession>
<dbReference type="EMBL" id="CAKOGP040001001">
    <property type="protein sequence ID" value="CAJ1941341.1"/>
    <property type="molecule type" value="Genomic_DNA"/>
</dbReference>
<protein>
    <submittedName>
        <fullName evidence="1">Uncharacterized protein</fullName>
    </submittedName>
</protein>
<proteinExistence type="predicted"/>
<sequence length="110" mass="12452">MLKMVEVCDKTGVSIDEMVVEIDFMANEDGVIPALQTPPILKIAPIRNCVEGSRVEKPHFCSCSQKHNPHHWKEEVGSVRKGIKMMDASNTKELIFIMNYAGTYFPRTLE</sequence>
<comment type="caution">
    <text evidence="1">The sequence shown here is derived from an EMBL/GenBank/DDBJ whole genome shotgun (WGS) entry which is preliminary data.</text>
</comment>
<keyword evidence="2" id="KW-1185">Reference proteome</keyword>
<dbReference type="AlphaFoldDB" id="A0AAD2CRT8"/>
<evidence type="ECO:0000313" key="2">
    <source>
        <dbReference type="Proteomes" id="UP001295423"/>
    </source>
</evidence>
<reference evidence="1" key="1">
    <citation type="submission" date="2023-08" db="EMBL/GenBank/DDBJ databases">
        <authorList>
            <person name="Audoor S."/>
            <person name="Bilcke G."/>
        </authorList>
    </citation>
    <scope>NUCLEOTIDE SEQUENCE</scope>
</reference>
<evidence type="ECO:0000313" key="1">
    <source>
        <dbReference type="EMBL" id="CAJ1941341.1"/>
    </source>
</evidence>
<name>A0AAD2CRT8_9STRA</name>
<dbReference type="Proteomes" id="UP001295423">
    <property type="component" value="Unassembled WGS sequence"/>
</dbReference>
<gene>
    <name evidence="1" type="ORF">CYCCA115_LOCUS7473</name>
</gene>
<organism evidence="1 2">
    <name type="scientific">Cylindrotheca closterium</name>
    <dbReference type="NCBI Taxonomy" id="2856"/>
    <lineage>
        <taxon>Eukaryota</taxon>
        <taxon>Sar</taxon>
        <taxon>Stramenopiles</taxon>
        <taxon>Ochrophyta</taxon>
        <taxon>Bacillariophyta</taxon>
        <taxon>Bacillariophyceae</taxon>
        <taxon>Bacillariophycidae</taxon>
        <taxon>Bacillariales</taxon>
        <taxon>Bacillariaceae</taxon>
        <taxon>Cylindrotheca</taxon>
    </lineage>
</organism>